<name>A0A381N6K4_9ZZZZ</name>
<dbReference type="EMBL" id="UINC01000110">
    <property type="protein sequence ID" value="SUZ49223.1"/>
    <property type="molecule type" value="Genomic_DNA"/>
</dbReference>
<proteinExistence type="predicted"/>
<dbReference type="InterPro" id="IPR011990">
    <property type="entry name" value="TPR-like_helical_dom_sf"/>
</dbReference>
<protein>
    <recommendedName>
        <fullName evidence="2">RagB/SusD domain-containing protein</fullName>
    </recommendedName>
</protein>
<evidence type="ECO:0000313" key="1">
    <source>
        <dbReference type="EMBL" id="SUZ49223.1"/>
    </source>
</evidence>
<dbReference type="AlphaFoldDB" id="A0A381N6K4"/>
<reference evidence="1" key="1">
    <citation type="submission" date="2018-05" db="EMBL/GenBank/DDBJ databases">
        <authorList>
            <person name="Lanie J.A."/>
            <person name="Ng W.-L."/>
            <person name="Kazmierczak K.M."/>
            <person name="Andrzejewski T.M."/>
            <person name="Davidsen T.M."/>
            <person name="Wayne K.J."/>
            <person name="Tettelin H."/>
            <person name="Glass J.I."/>
            <person name="Rusch D."/>
            <person name="Podicherti R."/>
            <person name="Tsui H.-C.T."/>
            <person name="Winkler M.E."/>
        </authorList>
    </citation>
    <scope>NUCLEOTIDE SEQUENCE</scope>
</reference>
<evidence type="ECO:0008006" key="2">
    <source>
        <dbReference type="Google" id="ProtNLM"/>
    </source>
</evidence>
<accession>A0A381N6K4</accession>
<gene>
    <name evidence="1" type="ORF">METZ01_LOCUS2077</name>
</gene>
<dbReference type="SUPFAM" id="SSF48452">
    <property type="entry name" value="TPR-like"/>
    <property type="match status" value="1"/>
</dbReference>
<dbReference type="GO" id="GO:0009279">
    <property type="term" value="C:cell outer membrane"/>
    <property type="evidence" value="ECO:0007669"/>
    <property type="project" value="UniProtKB-SubCell"/>
</dbReference>
<organism evidence="1">
    <name type="scientific">marine metagenome</name>
    <dbReference type="NCBI Taxonomy" id="408172"/>
    <lineage>
        <taxon>unclassified sequences</taxon>
        <taxon>metagenomes</taxon>
        <taxon>ecological metagenomes</taxon>
    </lineage>
</organism>
<dbReference type="PROSITE" id="PS51257">
    <property type="entry name" value="PROKAR_LIPOPROTEIN"/>
    <property type="match status" value="1"/>
</dbReference>
<sequence>MIMINKIKVLSLLISFALIGCALEVDNPNSLLEDDLGDPSAAVGVANGGWNASLRGIGYIMIANAVATDEVVWIGSRDAWRELDKGGMENVYNEFVDGAWPYITEGRWMSDKAVSVLEDFHSKGTLPNTQDLVRSYLTAAMVRVYIADMFDDFVYSDKTVAGSAIGDANMSGLYDEATALLGKASALADADNKIKVTGLQARVAHAKAVWGKVNPVNTASPYVNAGATEAAAALALMGADYKWKMLFSGSTVSNNMSWQINGRLEMDLLYNDYVANGDPQPNDLVTGTADSRITALAAEFRDISGGTDYAPITVVSAREMHLIIAEGKMAGGDAAGCLAELNKIRALDELAAYTAEDAGAALQAERRANLFVQGRRLSDMYRFGVTSAVWDNVEKSPAGTFFPITIREIRANPNLSQ</sequence>
<dbReference type="Gene3D" id="1.25.40.390">
    <property type="match status" value="1"/>
</dbReference>